<dbReference type="SMART" id="SM00382">
    <property type="entry name" value="AAA"/>
    <property type="match status" value="1"/>
</dbReference>
<dbReference type="InterPro" id="IPR027417">
    <property type="entry name" value="P-loop_NTPase"/>
</dbReference>
<keyword evidence="7" id="KW-1278">Translocase</keyword>
<dbReference type="PROSITE" id="PS50893">
    <property type="entry name" value="ABC_TRANSPORTER_2"/>
    <property type="match status" value="1"/>
</dbReference>
<evidence type="ECO:0000256" key="4">
    <source>
        <dbReference type="ARBA" id="ARBA00022475"/>
    </source>
</evidence>
<keyword evidence="5" id="KW-0547">Nucleotide-binding</keyword>
<dbReference type="RefSeq" id="WP_237100193.1">
    <property type="nucleotide sequence ID" value="NZ_AP025343.1"/>
</dbReference>
<dbReference type="GO" id="GO:0015087">
    <property type="term" value="F:cobalt ion transmembrane transporter activity"/>
    <property type="evidence" value="ECO:0007669"/>
    <property type="project" value="UniProtKB-ARBA"/>
</dbReference>
<accession>A0A919YG50</accession>
<keyword evidence="11" id="KW-1185">Reference proteome</keyword>
<dbReference type="PANTHER" id="PTHR43553">
    <property type="entry name" value="HEAVY METAL TRANSPORTER"/>
    <property type="match status" value="1"/>
</dbReference>
<dbReference type="Gene3D" id="3.40.50.300">
    <property type="entry name" value="P-loop containing nucleotide triphosphate hydrolases"/>
    <property type="match status" value="1"/>
</dbReference>
<evidence type="ECO:0000256" key="7">
    <source>
        <dbReference type="ARBA" id="ARBA00022967"/>
    </source>
</evidence>
<dbReference type="Pfam" id="PF00005">
    <property type="entry name" value="ABC_tran"/>
    <property type="match status" value="1"/>
</dbReference>
<dbReference type="InterPro" id="IPR050095">
    <property type="entry name" value="ECF_ABC_transporter_ATP-bd"/>
</dbReference>
<dbReference type="GO" id="GO:0016887">
    <property type="term" value="F:ATP hydrolysis activity"/>
    <property type="evidence" value="ECO:0007669"/>
    <property type="project" value="InterPro"/>
</dbReference>
<proteinExistence type="inferred from homology"/>
<name>A0A919YG50_9BACL</name>
<evidence type="ECO:0000256" key="3">
    <source>
        <dbReference type="ARBA" id="ARBA00022448"/>
    </source>
</evidence>
<evidence type="ECO:0000256" key="1">
    <source>
        <dbReference type="ARBA" id="ARBA00004202"/>
    </source>
</evidence>
<dbReference type="CDD" id="cd03225">
    <property type="entry name" value="ABC_cobalt_CbiO_domain1"/>
    <property type="match status" value="1"/>
</dbReference>
<feature type="domain" description="ABC transporter" evidence="9">
    <location>
        <begin position="15"/>
        <end position="248"/>
    </location>
</feature>
<evidence type="ECO:0000259" key="9">
    <source>
        <dbReference type="PROSITE" id="PS50893"/>
    </source>
</evidence>
<evidence type="ECO:0000256" key="2">
    <source>
        <dbReference type="ARBA" id="ARBA00005417"/>
    </source>
</evidence>
<dbReference type="AlphaFoldDB" id="A0A919YG50"/>
<dbReference type="PROSITE" id="PS00211">
    <property type="entry name" value="ABC_TRANSPORTER_1"/>
    <property type="match status" value="1"/>
</dbReference>
<protein>
    <submittedName>
        <fullName evidence="10">Energy-coupling factor transporter ATP-binding protein EcfA1</fullName>
    </submittedName>
</protein>
<evidence type="ECO:0000313" key="11">
    <source>
        <dbReference type="Proteomes" id="UP000682811"/>
    </source>
</evidence>
<evidence type="ECO:0000313" key="10">
    <source>
        <dbReference type="EMBL" id="GIO50134.1"/>
    </source>
</evidence>
<dbReference type="FunFam" id="3.40.50.300:FF:000224">
    <property type="entry name" value="Energy-coupling factor transporter ATP-binding protein EcfA"/>
    <property type="match status" value="1"/>
</dbReference>
<reference evidence="10 11" key="1">
    <citation type="submission" date="2021-03" db="EMBL/GenBank/DDBJ databases">
        <title>Antimicrobial resistance genes in bacteria isolated from Japanese honey, and their potential for conferring macrolide and lincosamide resistance in the American foulbrood pathogen Paenibacillus larvae.</title>
        <authorList>
            <person name="Okamoto M."/>
            <person name="Kumagai M."/>
            <person name="Kanamori H."/>
            <person name="Takamatsu D."/>
        </authorList>
    </citation>
    <scope>NUCLEOTIDE SEQUENCE [LARGE SCALE GENOMIC DNA]</scope>
    <source>
        <strain evidence="10 11">J34TS1</strain>
    </source>
</reference>
<organism evidence="10 11">
    <name type="scientific">Paenibacillus azoreducens</name>
    <dbReference type="NCBI Taxonomy" id="116718"/>
    <lineage>
        <taxon>Bacteria</taxon>
        <taxon>Bacillati</taxon>
        <taxon>Bacillota</taxon>
        <taxon>Bacilli</taxon>
        <taxon>Bacillales</taxon>
        <taxon>Paenibacillaceae</taxon>
        <taxon>Paenibacillus</taxon>
    </lineage>
</organism>
<dbReference type="InterPro" id="IPR003439">
    <property type="entry name" value="ABC_transporter-like_ATP-bd"/>
</dbReference>
<evidence type="ECO:0000256" key="6">
    <source>
        <dbReference type="ARBA" id="ARBA00022840"/>
    </source>
</evidence>
<sequence>MNVMMKSTNAGPDMVVLEDVSFAYDGSHADIRDVSLTIPQGEWVTLAGANGCGKTTLTRLLNGLLRANSGRIAIGGLELGRGTLAEIRQKVGVVFQNPDNQFIGSTVEEDMAFGLEGRCLDREEMQGRIQYYASRLGISQLLHRHPHELSGGQKQRAAIAAILAMEPELIILDEASSMLDEKARQQWLSLLQEMHGEGRYTLLSITHDAEEVAASQRVVVMREGTLAADVTPNELFRDEGLLHLCRMLPPFRIQLEMEMEKQGILPVDRDFAGSGMTGSEVEWIWPLYFGK</sequence>
<comment type="similarity">
    <text evidence="2">Belongs to the ABC transporter superfamily.</text>
</comment>
<keyword evidence="6 10" id="KW-0067">ATP-binding</keyword>
<comment type="caution">
    <text evidence="10">The sequence shown here is derived from an EMBL/GenBank/DDBJ whole genome shotgun (WGS) entry which is preliminary data.</text>
</comment>
<dbReference type="GO" id="GO:0043190">
    <property type="term" value="C:ATP-binding cassette (ABC) transporter complex"/>
    <property type="evidence" value="ECO:0007669"/>
    <property type="project" value="TreeGrafter"/>
</dbReference>
<keyword evidence="4" id="KW-1003">Cell membrane</keyword>
<evidence type="ECO:0000256" key="5">
    <source>
        <dbReference type="ARBA" id="ARBA00022741"/>
    </source>
</evidence>
<dbReference type="InterPro" id="IPR015856">
    <property type="entry name" value="ABC_transpr_CbiO/EcfA_su"/>
</dbReference>
<dbReference type="InterPro" id="IPR017871">
    <property type="entry name" value="ABC_transporter-like_CS"/>
</dbReference>
<gene>
    <name evidence="10" type="primary">ecfA1_1</name>
    <name evidence="10" type="ORF">J34TS1_48990</name>
</gene>
<evidence type="ECO:0000256" key="8">
    <source>
        <dbReference type="ARBA" id="ARBA00023136"/>
    </source>
</evidence>
<dbReference type="InterPro" id="IPR003593">
    <property type="entry name" value="AAA+_ATPase"/>
</dbReference>
<dbReference type="PANTHER" id="PTHR43553:SF24">
    <property type="entry name" value="ENERGY-COUPLING FACTOR TRANSPORTER ATP-BINDING PROTEIN ECFA1"/>
    <property type="match status" value="1"/>
</dbReference>
<dbReference type="GO" id="GO:0042626">
    <property type="term" value="F:ATPase-coupled transmembrane transporter activity"/>
    <property type="evidence" value="ECO:0007669"/>
    <property type="project" value="TreeGrafter"/>
</dbReference>
<dbReference type="SUPFAM" id="SSF52540">
    <property type="entry name" value="P-loop containing nucleoside triphosphate hydrolases"/>
    <property type="match status" value="1"/>
</dbReference>
<keyword evidence="8" id="KW-0472">Membrane</keyword>
<dbReference type="Proteomes" id="UP000682811">
    <property type="component" value="Unassembled WGS sequence"/>
</dbReference>
<dbReference type="EMBL" id="BORT01000028">
    <property type="protein sequence ID" value="GIO50134.1"/>
    <property type="molecule type" value="Genomic_DNA"/>
</dbReference>
<comment type="subcellular location">
    <subcellularLocation>
        <location evidence="1">Cell membrane</location>
        <topology evidence="1">Peripheral membrane protein</topology>
    </subcellularLocation>
</comment>
<dbReference type="GO" id="GO:0005524">
    <property type="term" value="F:ATP binding"/>
    <property type="evidence" value="ECO:0007669"/>
    <property type="project" value="UniProtKB-KW"/>
</dbReference>
<keyword evidence="3" id="KW-0813">Transport</keyword>